<evidence type="ECO:0000313" key="2">
    <source>
        <dbReference type="EMBL" id="KUK78022.1"/>
    </source>
</evidence>
<evidence type="ECO:0000256" key="1">
    <source>
        <dbReference type="SAM" id="Phobius"/>
    </source>
</evidence>
<evidence type="ECO:0008006" key="4">
    <source>
        <dbReference type="Google" id="ProtNLM"/>
    </source>
</evidence>
<keyword evidence="1" id="KW-1133">Transmembrane helix</keyword>
<dbReference type="Proteomes" id="UP000053860">
    <property type="component" value="Unassembled WGS sequence"/>
</dbReference>
<accession>A0A117M0R7</accession>
<evidence type="ECO:0000313" key="3">
    <source>
        <dbReference type="Proteomes" id="UP000053860"/>
    </source>
</evidence>
<reference evidence="3" key="1">
    <citation type="journal article" date="2015" name="MBio">
        <title>Genome-Resolved Metagenomic Analysis Reveals Roles for Candidate Phyla and Other Microbial Community Members in Biogeochemical Transformations in Oil Reservoirs.</title>
        <authorList>
            <person name="Hu P."/>
            <person name="Tom L."/>
            <person name="Singh A."/>
            <person name="Thomas B.C."/>
            <person name="Baker B.J."/>
            <person name="Piceno Y.M."/>
            <person name="Andersen G.L."/>
            <person name="Banfield J.F."/>
        </authorList>
    </citation>
    <scope>NUCLEOTIDE SEQUENCE [LARGE SCALE GENOMIC DNA]</scope>
</reference>
<comment type="caution">
    <text evidence="2">The sequence shown here is derived from an EMBL/GenBank/DDBJ whole genome shotgun (WGS) entry which is preliminary data.</text>
</comment>
<dbReference type="AlphaFoldDB" id="A0A117M0R7"/>
<gene>
    <name evidence="2" type="ORF">XD92_0578</name>
</gene>
<dbReference type="EMBL" id="LGGN01000083">
    <property type="protein sequence ID" value="KUK78022.1"/>
    <property type="molecule type" value="Genomic_DNA"/>
</dbReference>
<keyword evidence="1" id="KW-0472">Membrane</keyword>
<feature type="transmembrane region" description="Helical" evidence="1">
    <location>
        <begin position="6"/>
        <end position="24"/>
    </location>
</feature>
<keyword evidence="1" id="KW-0812">Transmembrane</keyword>
<sequence>MESLYLFIAIIAFFVIALSVSNFLQRRKGNTTERETPPPPIDLSNNNGGCCGAHEICEKDSLIASFVEPVEYFDDEELDKYRNRDSDRYNEQEVNEFRDVFYSVLDEEKPRWIRSLQTREIALPDQLKDEVLMIVNDLRAEKMHA</sequence>
<name>A0A117M0R7_9BACT</name>
<organism evidence="2 3">
    <name type="scientific">Proteiniphilum acetatigenes</name>
    <dbReference type="NCBI Taxonomy" id="294710"/>
    <lineage>
        <taxon>Bacteria</taxon>
        <taxon>Pseudomonadati</taxon>
        <taxon>Bacteroidota</taxon>
        <taxon>Bacteroidia</taxon>
        <taxon>Bacteroidales</taxon>
        <taxon>Dysgonomonadaceae</taxon>
        <taxon>Proteiniphilum</taxon>
    </lineage>
</organism>
<proteinExistence type="predicted"/>
<protein>
    <recommendedName>
        <fullName evidence="4">Phospholipase</fullName>
    </recommendedName>
</protein>